<dbReference type="PANTHER" id="PTHR41913:SF1">
    <property type="entry name" value="DUF1684 DOMAIN-CONTAINING PROTEIN"/>
    <property type="match status" value="1"/>
</dbReference>
<evidence type="ECO:0000313" key="2">
    <source>
        <dbReference type="Proteomes" id="UP001500929"/>
    </source>
</evidence>
<proteinExistence type="predicted"/>
<dbReference type="RefSeq" id="WP_259480369.1">
    <property type="nucleotide sequence ID" value="NZ_BAAAQY010000009.1"/>
</dbReference>
<dbReference type="EMBL" id="BAAAQY010000009">
    <property type="protein sequence ID" value="GAA2242925.1"/>
    <property type="molecule type" value="Genomic_DNA"/>
</dbReference>
<gene>
    <name evidence="1" type="ORF">GCM10009851_30270</name>
</gene>
<reference evidence="2" key="1">
    <citation type="journal article" date="2019" name="Int. J. Syst. Evol. Microbiol.">
        <title>The Global Catalogue of Microorganisms (GCM) 10K type strain sequencing project: providing services to taxonomists for standard genome sequencing and annotation.</title>
        <authorList>
            <consortium name="The Broad Institute Genomics Platform"/>
            <consortium name="The Broad Institute Genome Sequencing Center for Infectious Disease"/>
            <person name="Wu L."/>
            <person name="Ma J."/>
        </authorList>
    </citation>
    <scope>NUCLEOTIDE SEQUENCE [LARGE SCALE GENOMIC DNA]</scope>
    <source>
        <strain evidence="2">JCM 16117</strain>
    </source>
</reference>
<accession>A0ABP5QW67</accession>
<comment type="caution">
    <text evidence="1">The sequence shown here is derived from an EMBL/GenBank/DDBJ whole genome shotgun (WGS) entry which is preliminary data.</text>
</comment>
<keyword evidence="2" id="KW-1185">Reference proteome</keyword>
<dbReference type="Proteomes" id="UP001500929">
    <property type="component" value="Unassembled WGS sequence"/>
</dbReference>
<dbReference type="InterPro" id="IPR012467">
    <property type="entry name" value="DUF1684"/>
</dbReference>
<protein>
    <submittedName>
        <fullName evidence="1">DUF1684 domain-containing protein</fullName>
    </submittedName>
</protein>
<dbReference type="PANTHER" id="PTHR41913">
    <property type="entry name" value="DUF1684 DOMAIN-CONTAINING PROTEIN"/>
    <property type="match status" value="1"/>
</dbReference>
<dbReference type="Pfam" id="PF07920">
    <property type="entry name" value="DUF1684"/>
    <property type="match status" value="1"/>
</dbReference>
<sequence length="242" mass="26388">MGSDEREPERDWATWREARLRTVTAPHGIASLTATHWLSPDPQSLDGLDGRWWLDGAAIVGDSFTLDEGGEALVGSRLLRHMRRDDQVALRVLDPEAPSRASVAGIAAYPYDSAWVLEGRFEAAADGATIDSLEIDGYVETEQLAGEVVVTIGGVEARLTATGSAERMHVVFSDATSGGESYRFRFLTLRVLPGPGDRVEVDLNRAFLPPCAFADFYVCPLPPPSNRLAVPVRAGERVVERR</sequence>
<organism evidence="1 2">
    <name type="scientific">Herbiconiux moechotypicola</name>
    <dbReference type="NCBI Taxonomy" id="637393"/>
    <lineage>
        <taxon>Bacteria</taxon>
        <taxon>Bacillati</taxon>
        <taxon>Actinomycetota</taxon>
        <taxon>Actinomycetes</taxon>
        <taxon>Micrococcales</taxon>
        <taxon>Microbacteriaceae</taxon>
        <taxon>Herbiconiux</taxon>
    </lineage>
</organism>
<evidence type="ECO:0000313" key="1">
    <source>
        <dbReference type="EMBL" id="GAA2242925.1"/>
    </source>
</evidence>
<name>A0ABP5QW67_9MICO</name>